<dbReference type="InParanoid" id="E9GZ12"/>
<gene>
    <name evidence="3" type="ORF">DAPPUDRAFT_56253</name>
</gene>
<dbReference type="AlphaFoldDB" id="E9GZ12"/>
<dbReference type="Gene3D" id="1.25.10.10">
    <property type="entry name" value="Leucine-rich Repeat Variant"/>
    <property type="match status" value="1"/>
</dbReference>
<dbReference type="InterPro" id="IPR016024">
    <property type="entry name" value="ARM-type_fold"/>
</dbReference>
<dbReference type="PANTHER" id="PTHR10943">
    <property type="entry name" value="26S PROTEASOME NON-ATPASE REGULATORY SUBUNIT"/>
    <property type="match status" value="1"/>
</dbReference>
<evidence type="ECO:0000256" key="2">
    <source>
        <dbReference type="ARBA" id="ARBA00022942"/>
    </source>
</evidence>
<dbReference type="FunFam" id="1.25.10.10:FF:000426">
    <property type="entry name" value="Proteasome 26S subunit, non-ATPase 1"/>
    <property type="match status" value="1"/>
</dbReference>
<organism evidence="3 4">
    <name type="scientific">Daphnia pulex</name>
    <name type="common">Water flea</name>
    <dbReference type="NCBI Taxonomy" id="6669"/>
    <lineage>
        <taxon>Eukaryota</taxon>
        <taxon>Metazoa</taxon>
        <taxon>Ecdysozoa</taxon>
        <taxon>Arthropoda</taxon>
        <taxon>Crustacea</taxon>
        <taxon>Branchiopoda</taxon>
        <taxon>Diplostraca</taxon>
        <taxon>Cladocera</taxon>
        <taxon>Anomopoda</taxon>
        <taxon>Daphniidae</taxon>
        <taxon>Daphnia</taxon>
    </lineage>
</organism>
<keyword evidence="1" id="KW-0677">Repeat</keyword>
<evidence type="ECO:0000256" key="1">
    <source>
        <dbReference type="ARBA" id="ARBA00022737"/>
    </source>
</evidence>
<evidence type="ECO:0000313" key="4">
    <source>
        <dbReference type="Proteomes" id="UP000000305"/>
    </source>
</evidence>
<sequence>MERPTTVDRLRATITITDYLREALALMAAYLPREVAATSAGFSEGGGLYALGLIHANHGTNITDYLLQQLKEASNEVIRHGGCLGLGLASMGTQRADVYEQLKFHLYQDDAVTGEAAGMAMGLTMLGSRSQQAIEDMVSYAQETQHEKIMRGLAVGIALTMYGRLEEADDLIDTLAKDKDPILRRAAMHTLALAYCGTGNNQAVRKLLHVAVSCSYKKKLISAYMKFISFPVPVLVMNLLYV</sequence>
<dbReference type="eggNOG" id="KOG2062">
    <property type="taxonomic scope" value="Eukaryota"/>
</dbReference>
<keyword evidence="4" id="KW-1185">Reference proteome</keyword>
<dbReference type="HOGENOM" id="CLU_100353_0_0_1"/>
<dbReference type="OrthoDB" id="261572at2759"/>
<accession>E9GZ12</accession>
<dbReference type="Pfam" id="PF01851">
    <property type="entry name" value="PC_rep"/>
    <property type="match status" value="3"/>
</dbReference>
<evidence type="ECO:0008006" key="5">
    <source>
        <dbReference type="Google" id="ProtNLM"/>
    </source>
</evidence>
<dbReference type="SUPFAM" id="SSF48371">
    <property type="entry name" value="ARM repeat"/>
    <property type="match status" value="1"/>
</dbReference>
<dbReference type="InterPro" id="IPR002015">
    <property type="entry name" value="Proteasome/cyclosome_rpt"/>
</dbReference>
<name>E9GZ12_DAPPU</name>
<dbReference type="EMBL" id="GL732576">
    <property type="protein sequence ID" value="EFX75249.1"/>
    <property type="molecule type" value="Genomic_DNA"/>
</dbReference>
<dbReference type="STRING" id="6669.E9GZ12"/>
<proteinExistence type="predicted"/>
<keyword evidence="2" id="KW-0647">Proteasome</keyword>
<dbReference type="GO" id="GO:0000502">
    <property type="term" value="C:proteasome complex"/>
    <property type="evidence" value="ECO:0007669"/>
    <property type="project" value="UniProtKB-KW"/>
</dbReference>
<dbReference type="Proteomes" id="UP000000305">
    <property type="component" value="Unassembled WGS sequence"/>
</dbReference>
<reference evidence="3 4" key="1">
    <citation type="journal article" date="2011" name="Science">
        <title>The ecoresponsive genome of Daphnia pulex.</title>
        <authorList>
            <person name="Colbourne J.K."/>
            <person name="Pfrender M.E."/>
            <person name="Gilbert D."/>
            <person name="Thomas W.K."/>
            <person name="Tucker A."/>
            <person name="Oakley T.H."/>
            <person name="Tokishita S."/>
            <person name="Aerts A."/>
            <person name="Arnold G.J."/>
            <person name="Basu M.K."/>
            <person name="Bauer D.J."/>
            <person name="Caceres C.E."/>
            <person name="Carmel L."/>
            <person name="Casola C."/>
            <person name="Choi J.H."/>
            <person name="Detter J.C."/>
            <person name="Dong Q."/>
            <person name="Dusheyko S."/>
            <person name="Eads B.D."/>
            <person name="Frohlich T."/>
            <person name="Geiler-Samerotte K.A."/>
            <person name="Gerlach D."/>
            <person name="Hatcher P."/>
            <person name="Jogdeo S."/>
            <person name="Krijgsveld J."/>
            <person name="Kriventseva E.V."/>
            <person name="Kultz D."/>
            <person name="Laforsch C."/>
            <person name="Lindquist E."/>
            <person name="Lopez J."/>
            <person name="Manak J.R."/>
            <person name="Muller J."/>
            <person name="Pangilinan J."/>
            <person name="Patwardhan R.P."/>
            <person name="Pitluck S."/>
            <person name="Pritham E.J."/>
            <person name="Rechtsteiner A."/>
            <person name="Rho M."/>
            <person name="Rogozin I.B."/>
            <person name="Sakarya O."/>
            <person name="Salamov A."/>
            <person name="Schaack S."/>
            <person name="Shapiro H."/>
            <person name="Shiga Y."/>
            <person name="Skalitzky C."/>
            <person name="Smith Z."/>
            <person name="Souvorov A."/>
            <person name="Sung W."/>
            <person name="Tang Z."/>
            <person name="Tsuchiya D."/>
            <person name="Tu H."/>
            <person name="Vos H."/>
            <person name="Wang M."/>
            <person name="Wolf Y.I."/>
            <person name="Yamagata H."/>
            <person name="Yamada T."/>
            <person name="Ye Y."/>
            <person name="Shaw J.R."/>
            <person name="Andrews J."/>
            <person name="Crease T.J."/>
            <person name="Tang H."/>
            <person name="Lucas S.M."/>
            <person name="Robertson H.M."/>
            <person name="Bork P."/>
            <person name="Koonin E.V."/>
            <person name="Zdobnov E.M."/>
            <person name="Grigoriev I.V."/>
            <person name="Lynch M."/>
            <person name="Boore J.L."/>
        </authorList>
    </citation>
    <scope>NUCLEOTIDE SEQUENCE [LARGE SCALE GENOMIC DNA]</scope>
</reference>
<dbReference type="InterPro" id="IPR011989">
    <property type="entry name" value="ARM-like"/>
</dbReference>
<dbReference type="PANTHER" id="PTHR10943:SF2">
    <property type="entry name" value="26S PROTEASOME NON-ATPASE REGULATORY SUBUNIT 1"/>
    <property type="match status" value="1"/>
</dbReference>
<protein>
    <recommendedName>
        <fullName evidence="5">26S proteasome non-ATPase regulatory subunit 1</fullName>
    </recommendedName>
</protein>
<evidence type="ECO:0000313" key="3">
    <source>
        <dbReference type="EMBL" id="EFX75249.1"/>
    </source>
</evidence>
<dbReference type="KEGG" id="dpx:DAPPUDRAFT_56253"/>